<accession>A0AA39Q7X5</accession>
<comment type="caution">
    <text evidence="1">The sequence shown here is derived from an EMBL/GenBank/DDBJ whole genome shotgun (WGS) entry which is preliminary data.</text>
</comment>
<protein>
    <submittedName>
        <fullName evidence="1">Uncharacterized protein</fullName>
    </submittedName>
</protein>
<dbReference type="Proteomes" id="UP001175228">
    <property type="component" value="Unassembled WGS sequence"/>
</dbReference>
<gene>
    <name evidence="1" type="ORF">EDD18DRAFT_1352836</name>
</gene>
<name>A0AA39Q7X5_9AGAR</name>
<reference evidence="1" key="1">
    <citation type="submission" date="2023-06" db="EMBL/GenBank/DDBJ databases">
        <authorList>
            <consortium name="Lawrence Berkeley National Laboratory"/>
            <person name="Ahrendt S."/>
            <person name="Sahu N."/>
            <person name="Indic B."/>
            <person name="Wong-Bajracharya J."/>
            <person name="Merenyi Z."/>
            <person name="Ke H.-M."/>
            <person name="Monk M."/>
            <person name="Kocsube S."/>
            <person name="Drula E."/>
            <person name="Lipzen A."/>
            <person name="Balint B."/>
            <person name="Henrissat B."/>
            <person name="Andreopoulos B."/>
            <person name="Martin F.M."/>
            <person name="Harder C.B."/>
            <person name="Rigling D."/>
            <person name="Ford K.L."/>
            <person name="Foster G.D."/>
            <person name="Pangilinan J."/>
            <person name="Papanicolaou A."/>
            <person name="Barry K."/>
            <person name="LaButti K."/>
            <person name="Viragh M."/>
            <person name="Koriabine M."/>
            <person name="Yan M."/>
            <person name="Riley R."/>
            <person name="Champramary S."/>
            <person name="Plett K.L."/>
            <person name="Tsai I.J."/>
            <person name="Slot J."/>
            <person name="Sipos G."/>
            <person name="Plett J."/>
            <person name="Nagy L.G."/>
            <person name="Grigoriev I.V."/>
        </authorList>
    </citation>
    <scope>NUCLEOTIDE SEQUENCE</scope>
    <source>
        <strain evidence="1">HWK02</strain>
    </source>
</reference>
<dbReference type="AlphaFoldDB" id="A0AA39Q7X5"/>
<sequence length="237" mass="26578">MSSSSVWADSVSHVRVVDDDIVAVRNLGVGNETEKGSDDMDMGGAYQIFWGVRYFSINSQDAYDDDCADTRRRGEDFQVEWKIALSTTVMNMEAMEFAESSNTANNLRPAPLCSPATQVNDLGRNAQLLCYPKLELLQQANQMRFLPFQRVWRCSPNSESFGVEKSSSAALGPDCLSCLAYIVKTTQYMIVSSRYRTSLRFSNTRSLPVDLGSFMLLPMQANYSEVKQRLLNDNVLV</sequence>
<evidence type="ECO:0000313" key="2">
    <source>
        <dbReference type="Proteomes" id="UP001175228"/>
    </source>
</evidence>
<proteinExistence type="predicted"/>
<dbReference type="EMBL" id="JAUEPU010000014">
    <property type="protein sequence ID" value="KAK0496986.1"/>
    <property type="molecule type" value="Genomic_DNA"/>
</dbReference>
<keyword evidence="2" id="KW-1185">Reference proteome</keyword>
<organism evidence="1 2">
    <name type="scientific">Armillaria luteobubalina</name>
    <dbReference type="NCBI Taxonomy" id="153913"/>
    <lineage>
        <taxon>Eukaryota</taxon>
        <taxon>Fungi</taxon>
        <taxon>Dikarya</taxon>
        <taxon>Basidiomycota</taxon>
        <taxon>Agaricomycotina</taxon>
        <taxon>Agaricomycetes</taxon>
        <taxon>Agaricomycetidae</taxon>
        <taxon>Agaricales</taxon>
        <taxon>Marasmiineae</taxon>
        <taxon>Physalacriaceae</taxon>
        <taxon>Armillaria</taxon>
    </lineage>
</organism>
<evidence type="ECO:0000313" key="1">
    <source>
        <dbReference type="EMBL" id="KAK0496986.1"/>
    </source>
</evidence>